<feature type="compositionally biased region" description="Low complexity" evidence="1">
    <location>
        <begin position="427"/>
        <end position="439"/>
    </location>
</feature>
<protein>
    <submittedName>
        <fullName evidence="2">Uncharacterized protein</fullName>
    </submittedName>
</protein>
<dbReference type="VEuPathDB" id="FungiDB:PSHT_08151"/>
<reference evidence="2" key="1">
    <citation type="submission" date="2017-12" db="EMBL/GenBank/DDBJ databases">
        <title>Gene loss provides genomic basis for host adaptation in cereal stripe rust fungi.</title>
        <authorList>
            <person name="Xia C."/>
        </authorList>
    </citation>
    <scope>NUCLEOTIDE SEQUENCE [LARGE SCALE GENOMIC DNA]</scope>
    <source>
        <strain evidence="2">93-210</strain>
    </source>
</reference>
<name>A0A2S4V065_9BASI</name>
<gene>
    <name evidence="2" type="ORF">PSTT_11450</name>
</gene>
<dbReference type="EMBL" id="PKSL01000134">
    <property type="protein sequence ID" value="POW02919.1"/>
    <property type="molecule type" value="Genomic_DNA"/>
</dbReference>
<proteinExistence type="predicted"/>
<accession>A0A2S4V065</accession>
<evidence type="ECO:0000256" key="1">
    <source>
        <dbReference type="SAM" id="MobiDB-lite"/>
    </source>
</evidence>
<organism evidence="2 3">
    <name type="scientific">Puccinia striiformis</name>
    <dbReference type="NCBI Taxonomy" id="27350"/>
    <lineage>
        <taxon>Eukaryota</taxon>
        <taxon>Fungi</taxon>
        <taxon>Dikarya</taxon>
        <taxon>Basidiomycota</taxon>
        <taxon>Pucciniomycotina</taxon>
        <taxon>Pucciniomycetes</taxon>
        <taxon>Pucciniales</taxon>
        <taxon>Pucciniaceae</taxon>
        <taxon>Puccinia</taxon>
    </lineage>
</organism>
<feature type="region of interest" description="Disordered" evidence="1">
    <location>
        <begin position="421"/>
        <end position="467"/>
    </location>
</feature>
<evidence type="ECO:0000313" key="2">
    <source>
        <dbReference type="EMBL" id="POW02919.1"/>
    </source>
</evidence>
<sequence length="515" mass="56334">MSDPSPFLNLAGAEFVQLSTNSALSALSAVPRRGSDSLDLTPSNWATFKDIYNILSDNIANVEEEEYVLLPPTPPSPPGGRFTGRCCATQRTAPTSVGTLSTTLLCHLKLPTLYSRLLPIPFRPLQTCQAPLRQSTYTKIAYPPSLDPSLTDCNSSSQFPLGLHPAHPSSPSLIAQQPLPSSGSVHSSFAIVLAHRNPIPGSRTLELTLLVPHVNVSLVRVIQDPYSPSKTSFKKLNRYNWLEWKEQFEGLIVAKGHEDLLNLDWVKKNKESPKFHKMSACAMGKLHECVGDDLHPVLIGYSKDIYGAVEALAGACCEKQVIRLVEKLFALVNTTYFPGHSLSDHVTSYRKKYSALKMSIQENPDFMTCSMGLAVQTLFDMKPFTFEKIYDQLLLEETRQTSIALESAYFSAQNCKAGKQPVNRAASGSSSHGSGSSQGNHRAGSINRGSFRGVTPTRPAALSSDSVPSSKFEKMFNLSMAKYMAAHANLATEGNDDYADALAEDDEDDFYDDDG</sequence>
<evidence type="ECO:0000313" key="3">
    <source>
        <dbReference type="Proteomes" id="UP000239156"/>
    </source>
</evidence>
<dbReference type="Proteomes" id="UP000239156">
    <property type="component" value="Unassembled WGS sequence"/>
</dbReference>
<keyword evidence="3" id="KW-1185">Reference proteome</keyword>
<comment type="caution">
    <text evidence="2">The sequence shown here is derived from an EMBL/GenBank/DDBJ whole genome shotgun (WGS) entry which is preliminary data.</text>
</comment>
<dbReference type="AlphaFoldDB" id="A0A2S4V065"/>
<dbReference type="VEuPathDB" id="FungiDB:PSTT_11450"/>
<dbReference type="VEuPathDB" id="FungiDB:PSHT_00016"/>